<keyword evidence="8" id="KW-0378">Hydrolase</keyword>
<dbReference type="Gene3D" id="3.40.50.300">
    <property type="entry name" value="P-loop containing nucleotide triphosphate hydrolases"/>
    <property type="match status" value="2"/>
</dbReference>
<dbReference type="PROSITE" id="PS51194">
    <property type="entry name" value="HELICASE_CTER"/>
    <property type="match status" value="1"/>
</dbReference>
<dbReference type="GO" id="GO:0003723">
    <property type="term" value="F:RNA binding"/>
    <property type="evidence" value="ECO:0007669"/>
    <property type="project" value="UniProtKB-UniRule"/>
</dbReference>
<dbReference type="Proteomes" id="UP000799536">
    <property type="component" value="Unassembled WGS sequence"/>
</dbReference>
<keyword evidence="6" id="KW-0677">Repeat</keyword>
<sequence length="1551" mass="176950">MAWGGIFTEVESEGEDEFLDNQNHDQAQEEDSDEDIDYDISRAHAPTTSSEKRKAQNELFKLHAAKRTEEITKEEIKEVLQGDDEKLSIRNILAKQEASAQITNPRDYQTELFEKAKRENIIAVLDTGSGKTHIATLLLRHIIDQELEHRKDGHLAKISFFLVDSVNLVFQQANVLRCGLGHNVESICGAMSVHLWEFKTWEKLFTNNMVVVCTAEVLVQCMMHSFLTIDRINLLIFDEAHHAKKNHSYARLIKDFYLTEPNVSKRPRIFGMTASPVDAKVDVKQGAKDLETLLHCKIATTSDLALLSNHITRPEEQIVQYPKLRAPFETEFHKVLRERYGEMSQFKKFFDASKHISSELGRWAADVYWPFAISEEETRKLEMREQRGFYAQKEGKPVEILDEQIVKLREAADFVRGHEFGVPTMTERDLSVKVLSLYQWLLLYYGRTGEARCIIFVDRRYTARLLHLIFKHIGGPHMRSDLLVGVNSTFGDLNISLRNQVLTVAKFRRGELNCLFATQVAEEGLDIPQCNLVVRFDLYKTMISYVQSRGRARHRNSKYLHMMEAGNSFHMQAYWEARSSEKVMREFCQGLPSDRLIDQLDEDSKLWKGEGGVRSYTEPTTGARLTYGSSLGVVAHFVASLPQGYEVALQPHYIVGTQQGKFICEVILPDCSPIHSAIGRPSVRKSLAKRSAAFEMCIALRKGKYLDEHLLPIYTKKLPAMRNALLALSVKKKDLYPMRIKPDFWELGYGELPQRLYLTVLDVSAGLERPHQPIGLLTRAPFPQLPSFPIYLTNGKPTEVISVSLGTPFEVSQETVGLFTKLTLQVYLDIFAKGFEDDSAKMPYWIVPLEAEKTRSVSSTYNHPKEFIDWTSVHEVCEKECYRWTPETSHEFLADKYFIDIWDGGRRFYSIKVAPDLKPLSPVPEGVPRHKFMGNILDYSVSLWNKSRALRKWDLDQPVVEAERIPFRQNLLAPAENDEDEVLSKNRTFICPEPIRISALNTRFVAMCYTFPAIIHQFDSYMIALDACKVVDIHIDPGLALEALTKDSDNSDDHGEEKINFKSGMGPNYERLEFMGDCFLKMATSISIFVQQPEENEFEFHVRRMCLLCNKNLFKTALDLNLYEYIRTMAFSRRTWYPKGLKLLTGKGAKRTGESQVIKHSLGDKSIADVCEALIGAAFTQYNDPGAFDPQKWDEAVKAVKILVSSPDHLMEKYSDYYAAYEKPRYQIAEASASQLDLAAKIEKKHPYHFKHPRLLYSAFLHPSQTFMSERIPNYQRLEFLGDSLLDQVFIMNLFYRYPDKDPQWLTEHKMPMVSNKFLGAVCVKLGFHAHIRHNHGVLGHAIHEYVTEVQEAEREANGAVDYWVAIGADTPKCLADVVEAYVGAMFVDSEFDFSAVQNFFDLHLAPFMQDMAVYDGFANNHPTTRLTKLLQMMFGCREWRIATQRCPSVLPGGKDTVVAMVQIHWKICFDGTAISGRYARVKAAEKAVEALEGLPQYEFRRLYGCDCEDEGGPMGVEGALDKKVENTVGTAMDVDGMLNEMGKETVGTAV</sequence>
<evidence type="ECO:0000256" key="2">
    <source>
        <dbReference type="ARBA" id="ARBA00001946"/>
    </source>
</evidence>
<dbReference type="Pfam" id="PF24995">
    <property type="entry name" value="DSRM_2"/>
    <property type="match status" value="1"/>
</dbReference>
<evidence type="ECO:0000256" key="17">
    <source>
        <dbReference type="PROSITE-ProRule" id="PRU00657"/>
    </source>
</evidence>
<feature type="compositionally biased region" description="Acidic residues" evidence="18">
    <location>
        <begin position="10"/>
        <end position="19"/>
    </location>
</feature>
<evidence type="ECO:0000256" key="1">
    <source>
        <dbReference type="ARBA" id="ARBA00001936"/>
    </source>
</evidence>
<feature type="domain" description="RNase III" evidence="19">
    <location>
        <begin position="1039"/>
        <end position="1183"/>
    </location>
</feature>
<dbReference type="InterPro" id="IPR027417">
    <property type="entry name" value="P-loop_NTPase"/>
</dbReference>
<feature type="compositionally biased region" description="Acidic residues" evidence="18">
    <location>
        <begin position="28"/>
        <end position="38"/>
    </location>
</feature>
<dbReference type="GO" id="GO:0051607">
    <property type="term" value="P:defense response to virus"/>
    <property type="evidence" value="ECO:0007669"/>
    <property type="project" value="UniProtKB-KW"/>
</dbReference>
<dbReference type="Pfam" id="PF00271">
    <property type="entry name" value="Helicase_C"/>
    <property type="match status" value="1"/>
</dbReference>
<dbReference type="InterPro" id="IPR036389">
    <property type="entry name" value="RNase_III_sf"/>
</dbReference>
<dbReference type="SMART" id="SM00487">
    <property type="entry name" value="DEXDc"/>
    <property type="match status" value="1"/>
</dbReference>
<evidence type="ECO:0000256" key="12">
    <source>
        <dbReference type="ARBA" id="ARBA00022842"/>
    </source>
</evidence>
<dbReference type="GO" id="GO:0005737">
    <property type="term" value="C:cytoplasm"/>
    <property type="evidence" value="ECO:0007669"/>
    <property type="project" value="TreeGrafter"/>
</dbReference>
<comment type="cofactor">
    <cofactor evidence="1">
        <name>Mn(2+)</name>
        <dbReference type="ChEBI" id="CHEBI:29035"/>
    </cofactor>
</comment>
<keyword evidence="9" id="KW-0347">Helicase</keyword>
<evidence type="ECO:0000313" key="24">
    <source>
        <dbReference type="EMBL" id="KAF2201242.1"/>
    </source>
</evidence>
<keyword evidence="5" id="KW-0479">Metal-binding</keyword>
<evidence type="ECO:0000256" key="18">
    <source>
        <dbReference type="SAM" id="MobiDB-lite"/>
    </source>
</evidence>
<reference evidence="24" key="1">
    <citation type="journal article" date="2020" name="Stud. Mycol.">
        <title>101 Dothideomycetes genomes: a test case for predicting lifestyles and emergence of pathogens.</title>
        <authorList>
            <person name="Haridas S."/>
            <person name="Albert R."/>
            <person name="Binder M."/>
            <person name="Bloem J."/>
            <person name="Labutti K."/>
            <person name="Salamov A."/>
            <person name="Andreopoulos B."/>
            <person name="Baker S."/>
            <person name="Barry K."/>
            <person name="Bills G."/>
            <person name="Bluhm B."/>
            <person name="Cannon C."/>
            <person name="Castanera R."/>
            <person name="Culley D."/>
            <person name="Daum C."/>
            <person name="Ezra D."/>
            <person name="Gonzalez J."/>
            <person name="Henrissat B."/>
            <person name="Kuo A."/>
            <person name="Liang C."/>
            <person name="Lipzen A."/>
            <person name="Lutzoni F."/>
            <person name="Magnuson J."/>
            <person name="Mondo S."/>
            <person name="Nolan M."/>
            <person name="Ohm R."/>
            <person name="Pangilinan J."/>
            <person name="Park H.-J."/>
            <person name="Ramirez L."/>
            <person name="Alfaro M."/>
            <person name="Sun H."/>
            <person name="Tritt A."/>
            <person name="Yoshinaga Y."/>
            <person name="Zwiers L.-H."/>
            <person name="Turgeon B."/>
            <person name="Goodwin S."/>
            <person name="Spatafora J."/>
            <person name="Crous P."/>
            <person name="Grigoriev I."/>
        </authorList>
    </citation>
    <scope>NUCLEOTIDE SEQUENCE</scope>
    <source>
        <strain evidence="24">ATCC 74209</strain>
    </source>
</reference>
<organism evidence="24 25">
    <name type="scientific">Delitschia confertaspora ATCC 74209</name>
    <dbReference type="NCBI Taxonomy" id="1513339"/>
    <lineage>
        <taxon>Eukaryota</taxon>
        <taxon>Fungi</taxon>
        <taxon>Dikarya</taxon>
        <taxon>Ascomycota</taxon>
        <taxon>Pezizomycotina</taxon>
        <taxon>Dothideomycetes</taxon>
        <taxon>Pleosporomycetidae</taxon>
        <taxon>Pleosporales</taxon>
        <taxon>Delitschiaceae</taxon>
        <taxon>Delitschia</taxon>
    </lineage>
</organism>
<keyword evidence="4" id="KW-0930">Antiviral protein</keyword>
<proteinExistence type="inferred from homology"/>
<feature type="domain" description="Dicer dsRNA-binding fold" evidence="23">
    <location>
        <begin position="630"/>
        <end position="720"/>
    </location>
</feature>
<dbReference type="InterPro" id="IPR005034">
    <property type="entry name" value="Dicer_dimerisation"/>
</dbReference>
<name>A0A9P4JKX5_9PLEO</name>
<dbReference type="CDD" id="cd18802">
    <property type="entry name" value="SF2_C_dicer"/>
    <property type="match status" value="1"/>
</dbReference>
<feature type="domain" description="RNase III" evidence="19">
    <location>
        <begin position="1239"/>
        <end position="1391"/>
    </location>
</feature>
<dbReference type="GO" id="GO:0004525">
    <property type="term" value="F:ribonuclease III activity"/>
    <property type="evidence" value="ECO:0007669"/>
    <property type="project" value="InterPro"/>
</dbReference>
<dbReference type="Gene3D" id="1.10.1520.10">
    <property type="entry name" value="Ribonuclease III domain"/>
    <property type="match status" value="2"/>
</dbReference>
<dbReference type="CDD" id="cd00593">
    <property type="entry name" value="RIBOc"/>
    <property type="match status" value="2"/>
</dbReference>
<dbReference type="EMBL" id="ML993984">
    <property type="protein sequence ID" value="KAF2201242.1"/>
    <property type="molecule type" value="Genomic_DNA"/>
</dbReference>
<protein>
    <recommendedName>
        <fullName evidence="3">Dicer-like protein 1</fullName>
    </recommendedName>
</protein>
<dbReference type="CDD" id="cd18034">
    <property type="entry name" value="DEXHc_dicer"/>
    <property type="match status" value="1"/>
</dbReference>
<evidence type="ECO:0000259" key="23">
    <source>
        <dbReference type="PROSITE" id="PS51327"/>
    </source>
</evidence>
<dbReference type="GO" id="GO:0030422">
    <property type="term" value="P:siRNA processing"/>
    <property type="evidence" value="ECO:0007669"/>
    <property type="project" value="TreeGrafter"/>
</dbReference>
<dbReference type="PROSITE" id="PS00517">
    <property type="entry name" value="RNASE_3_1"/>
    <property type="match status" value="1"/>
</dbReference>
<comment type="similarity">
    <text evidence="16 17">Belongs to the helicase family. Dicer subfamily.</text>
</comment>
<evidence type="ECO:0000256" key="13">
    <source>
        <dbReference type="ARBA" id="ARBA00022884"/>
    </source>
</evidence>
<dbReference type="OrthoDB" id="416741at2759"/>
<evidence type="ECO:0000256" key="14">
    <source>
        <dbReference type="ARBA" id="ARBA00023118"/>
    </source>
</evidence>
<dbReference type="GO" id="GO:0050688">
    <property type="term" value="P:regulation of defense response to virus"/>
    <property type="evidence" value="ECO:0007669"/>
    <property type="project" value="UniProtKB-KW"/>
</dbReference>
<dbReference type="InterPro" id="IPR014001">
    <property type="entry name" value="Helicase_ATP-bd"/>
</dbReference>
<dbReference type="Pfam" id="PF04851">
    <property type="entry name" value="ResIII"/>
    <property type="match status" value="1"/>
</dbReference>
<evidence type="ECO:0000256" key="3">
    <source>
        <dbReference type="ARBA" id="ARBA00020797"/>
    </source>
</evidence>
<evidence type="ECO:0000259" key="22">
    <source>
        <dbReference type="PROSITE" id="PS51194"/>
    </source>
</evidence>
<keyword evidence="15" id="KW-0464">Manganese</keyword>
<dbReference type="Pfam" id="PF00636">
    <property type="entry name" value="Ribonuclease_3"/>
    <property type="match status" value="2"/>
</dbReference>
<dbReference type="PROSITE" id="PS50142">
    <property type="entry name" value="RNASE_3_2"/>
    <property type="match status" value="2"/>
</dbReference>
<dbReference type="FunFam" id="3.40.50.300:FF:000628">
    <property type="entry name" value="Endoribonuclease Dicer"/>
    <property type="match status" value="1"/>
</dbReference>
<dbReference type="InterPro" id="IPR003100">
    <property type="entry name" value="PAZ_dom"/>
</dbReference>
<feature type="region of interest" description="Disordered" evidence="18">
    <location>
        <begin position="1"/>
        <end position="55"/>
    </location>
</feature>
<evidence type="ECO:0000256" key="5">
    <source>
        <dbReference type="ARBA" id="ARBA00022723"/>
    </source>
</evidence>
<dbReference type="GO" id="GO:0005524">
    <property type="term" value="F:ATP binding"/>
    <property type="evidence" value="ECO:0007669"/>
    <property type="project" value="UniProtKB-KW"/>
</dbReference>
<dbReference type="PANTHER" id="PTHR14950:SF62">
    <property type="entry name" value="DICER-LIKE PROTEIN 1"/>
    <property type="match status" value="1"/>
</dbReference>
<dbReference type="GO" id="GO:0003677">
    <property type="term" value="F:DNA binding"/>
    <property type="evidence" value="ECO:0007669"/>
    <property type="project" value="InterPro"/>
</dbReference>
<dbReference type="FunFam" id="1.10.1520.10:FF:000015">
    <property type="entry name" value="Dicer-like protein 1"/>
    <property type="match status" value="1"/>
</dbReference>
<evidence type="ECO:0000313" key="25">
    <source>
        <dbReference type="Proteomes" id="UP000799536"/>
    </source>
</evidence>
<evidence type="ECO:0000256" key="7">
    <source>
        <dbReference type="ARBA" id="ARBA00022741"/>
    </source>
</evidence>
<dbReference type="PROSITE" id="PS51192">
    <property type="entry name" value="HELICASE_ATP_BIND_1"/>
    <property type="match status" value="1"/>
</dbReference>
<comment type="cofactor">
    <cofactor evidence="2">
        <name>Mg(2+)</name>
        <dbReference type="ChEBI" id="CHEBI:18420"/>
    </cofactor>
</comment>
<evidence type="ECO:0000256" key="4">
    <source>
        <dbReference type="ARBA" id="ARBA00022721"/>
    </source>
</evidence>
<dbReference type="PROSITE" id="PS51327">
    <property type="entry name" value="DICER_DSRBF"/>
    <property type="match status" value="1"/>
</dbReference>
<gene>
    <name evidence="24" type="ORF">GQ43DRAFT_480864</name>
</gene>
<dbReference type="GO" id="GO:0004386">
    <property type="term" value="F:helicase activity"/>
    <property type="evidence" value="ECO:0007669"/>
    <property type="project" value="UniProtKB-KW"/>
</dbReference>
<evidence type="ECO:0000256" key="15">
    <source>
        <dbReference type="ARBA" id="ARBA00023211"/>
    </source>
</evidence>
<dbReference type="SUPFAM" id="SSF52540">
    <property type="entry name" value="P-loop containing nucleoside triphosphate hydrolases"/>
    <property type="match status" value="1"/>
</dbReference>
<dbReference type="SMART" id="SM00535">
    <property type="entry name" value="RIBOc"/>
    <property type="match status" value="2"/>
</dbReference>
<keyword evidence="12" id="KW-0460">Magnesium</keyword>
<dbReference type="SMART" id="SM00490">
    <property type="entry name" value="HELICc"/>
    <property type="match status" value="1"/>
</dbReference>
<dbReference type="InterPro" id="IPR001650">
    <property type="entry name" value="Helicase_C-like"/>
</dbReference>
<keyword evidence="7" id="KW-0547">Nucleotide-binding</keyword>
<keyword evidence="11" id="KW-0067">ATP-binding</keyword>
<feature type="domain" description="PAZ" evidence="20">
    <location>
        <begin position="871"/>
        <end position="999"/>
    </location>
</feature>
<keyword evidence="14" id="KW-0051">Antiviral defense</keyword>
<dbReference type="Pfam" id="PF03368">
    <property type="entry name" value="Dicer_dimer"/>
    <property type="match status" value="1"/>
</dbReference>
<feature type="domain" description="Helicase ATP-binding" evidence="21">
    <location>
        <begin position="112"/>
        <end position="294"/>
    </location>
</feature>
<evidence type="ECO:0000256" key="10">
    <source>
        <dbReference type="ARBA" id="ARBA00022833"/>
    </source>
</evidence>
<evidence type="ECO:0000256" key="8">
    <source>
        <dbReference type="ARBA" id="ARBA00022801"/>
    </source>
</evidence>
<evidence type="ECO:0000256" key="11">
    <source>
        <dbReference type="ARBA" id="ARBA00022840"/>
    </source>
</evidence>
<accession>A0A9P4JKX5</accession>
<dbReference type="Gene3D" id="3.30.160.380">
    <property type="entry name" value="Dicer dimerisation domain"/>
    <property type="match status" value="1"/>
</dbReference>
<dbReference type="PROSITE" id="PS50821">
    <property type="entry name" value="PAZ"/>
    <property type="match status" value="1"/>
</dbReference>
<dbReference type="GO" id="GO:0005634">
    <property type="term" value="C:nucleus"/>
    <property type="evidence" value="ECO:0007669"/>
    <property type="project" value="TreeGrafter"/>
</dbReference>
<comment type="caution">
    <text evidence="24">The sequence shown here is derived from an EMBL/GenBank/DDBJ whole genome shotgun (WGS) entry which is preliminary data.</text>
</comment>
<dbReference type="InterPro" id="IPR000999">
    <property type="entry name" value="RNase_III_dom"/>
</dbReference>
<feature type="domain" description="Helicase C-terminal" evidence="22">
    <location>
        <begin position="436"/>
        <end position="604"/>
    </location>
</feature>
<dbReference type="InterPro" id="IPR006935">
    <property type="entry name" value="Helicase/UvrB_N"/>
</dbReference>
<keyword evidence="25" id="KW-1185">Reference proteome</keyword>
<dbReference type="GO" id="GO:0046872">
    <property type="term" value="F:metal ion binding"/>
    <property type="evidence" value="ECO:0007669"/>
    <property type="project" value="UniProtKB-KW"/>
</dbReference>
<dbReference type="PANTHER" id="PTHR14950">
    <property type="entry name" value="DICER-RELATED"/>
    <property type="match status" value="1"/>
</dbReference>
<evidence type="ECO:0000256" key="6">
    <source>
        <dbReference type="ARBA" id="ARBA00022737"/>
    </source>
</evidence>
<evidence type="ECO:0000259" key="21">
    <source>
        <dbReference type="PROSITE" id="PS51192"/>
    </source>
</evidence>
<keyword evidence="13 17" id="KW-0694">RNA-binding</keyword>
<keyword evidence="10" id="KW-0862">Zinc</keyword>
<dbReference type="InterPro" id="IPR056755">
    <property type="entry name" value="DSRM_2"/>
</dbReference>
<dbReference type="SUPFAM" id="SSF69065">
    <property type="entry name" value="RNase III domain-like"/>
    <property type="match status" value="2"/>
</dbReference>
<evidence type="ECO:0000256" key="16">
    <source>
        <dbReference type="ARBA" id="ARBA00035116"/>
    </source>
</evidence>
<dbReference type="InterPro" id="IPR038248">
    <property type="entry name" value="Dicer_dimer_sf"/>
</dbReference>
<evidence type="ECO:0000259" key="20">
    <source>
        <dbReference type="PROSITE" id="PS50821"/>
    </source>
</evidence>
<evidence type="ECO:0000256" key="9">
    <source>
        <dbReference type="ARBA" id="ARBA00022806"/>
    </source>
</evidence>
<evidence type="ECO:0000259" key="19">
    <source>
        <dbReference type="PROSITE" id="PS50142"/>
    </source>
</evidence>